<keyword evidence="3" id="KW-1185">Reference proteome</keyword>
<proteinExistence type="predicted"/>
<name>A0ABN7SQ07_OIKDI</name>
<accession>A0ABN7SQ07</accession>
<evidence type="ECO:0000313" key="3">
    <source>
        <dbReference type="Proteomes" id="UP001158576"/>
    </source>
</evidence>
<gene>
    <name evidence="2" type="ORF">OKIOD_LOCUS9474</name>
</gene>
<dbReference type="Proteomes" id="UP001158576">
    <property type="component" value="Chromosome 1"/>
</dbReference>
<keyword evidence="1" id="KW-0732">Signal</keyword>
<reference evidence="2 3" key="1">
    <citation type="submission" date="2021-04" db="EMBL/GenBank/DDBJ databases">
        <authorList>
            <person name="Bliznina A."/>
        </authorList>
    </citation>
    <scope>NUCLEOTIDE SEQUENCE [LARGE SCALE GENOMIC DNA]</scope>
</reference>
<evidence type="ECO:0000256" key="1">
    <source>
        <dbReference type="SAM" id="SignalP"/>
    </source>
</evidence>
<protein>
    <submittedName>
        <fullName evidence="2">Oidioi.mRNA.OKI2018_I69.chr1.g709.t1.cds</fullName>
    </submittedName>
</protein>
<dbReference type="EMBL" id="OU015566">
    <property type="protein sequence ID" value="CAG5103304.1"/>
    <property type="molecule type" value="Genomic_DNA"/>
</dbReference>
<evidence type="ECO:0000313" key="2">
    <source>
        <dbReference type="EMBL" id="CAG5103304.1"/>
    </source>
</evidence>
<sequence>MRPALLIFIFLHPGECVSPGAIAGGKTLYSLYQVIQESRKLFAGKNCDKSNIDYETKLIEYQFSDFIKKQKACEDKYGATICTCQSFDHIVRSLAADINNDYQEKCSFTWIRQHGTYSGYWWLKMRNPGACYQSRLEERNENVLINGQFPHTYYRWAAIKNDGRVVYLPSTRSVGMFTSSSELWTKRSYVPCMPNCEKCPPKIQRIKQKMRDANTAILSCFSNLKPYD</sequence>
<feature type="chain" id="PRO_5047122066" evidence="1">
    <location>
        <begin position="17"/>
        <end position="228"/>
    </location>
</feature>
<organism evidence="2 3">
    <name type="scientific">Oikopleura dioica</name>
    <name type="common">Tunicate</name>
    <dbReference type="NCBI Taxonomy" id="34765"/>
    <lineage>
        <taxon>Eukaryota</taxon>
        <taxon>Metazoa</taxon>
        <taxon>Chordata</taxon>
        <taxon>Tunicata</taxon>
        <taxon>Appendicularia</taxon>
        <taxon>Copelata</taxon>
        <taxon>Oikopleuridae</taxon>
        <taxon>Oikopleura</taxon>
    </lineage>
</organism>
<feature type="signal peptide" evidence="1">
    <location>
        <begin position="1"/>
        <end position="16"/>
    </location>
</feature>